<dbReference type="GeneTree" id="ENSGT00530000063751"/>
<dbReference type="PROSITE" id="PS51642">
    <property type="entry name" value="HEMOPEXIN_2"/>
    <property type="match status" value="1"/>
</dbReference>
<feature type="region of interest" description="Disordered" evidence="8">
    <location>
        <begin position="69"/>
        <end position="89"/>
    </location>
</feature>
<evidence type="ECO:0000256" key="4">
    <source>
        <dbReference type="ARBA" id="ARBA00022737"/>
    </source>
</evidence>
<feature type="repeat" description="Hemopexin" evidence="7">
    <location>
        <begin position="235"/>
        <end position="282"/>
    </location>
</feature>
<evidence type="ECO:0000313" key="10">
    <source>
        <dbReference type="Proteomes" id="UP000264840"/>
    </source>
</evidence>
<dbReference type="InterPro" id="IPR000585">
    <property type="entry name" value="Hemopexin-like_dom"/>
</dbReference>
<protein>
    <submittedName>
        <fullName evidence="9">Proteoglycan 4b</fullName>
    </submittedName>
</protein>
<dbReference type="SMART" id="SM00120">
    <property type="entry name" value="HX"/>
    <property type="match status" value="2"/>
</dbReference>
<feature type="compositionally biased region" description="Polar residues" evidence="8">
    <location>
        <begin position="152"/>
        <end position="161"/>
    </location>
</feature>
<dbReference type="InterPro" id="IPR036375">
    <property type="entry name" value="Hemopexin-like_dom_sf"/>
</dbReference>
<keyword evidence="5" id="KW-1015">Disulfide bond</keyword>
<evidence type="ECO:0000256" key="2">
    <source>
        <dbReference type="ARBA" id="ARBA00022525"/>
    </source>
</evidence>
<evidence type="ECO:0000256" key="3">
    <source>
        <dbReference type="ARBA" id="ARBA00022729"/>
    </source>
</evidence>
<dbReference type="Pfam" id="PF00045">
    <property type="entry name" value="Hemopexin"/>
    <property type="match status" value="2"/>
</dbReference>
<dbReference type="PROSITE" id="PS00024">
    <property type="entry name" value="HEMOPEXIN"/>
    <property type="match status" value="1"/>
</dbReference>
<reference evidence="9" key="2">
    <citation type="submission" date="2025-09" db="UniProtKB">
        <authorList>
            <consortium name="Ensembl"/>
        </authorList>
    </citation>
    <scope>IDENTIFICATION</scope>
</reference>
<keyword evidence="4" id="KW-0677">Repeat</keyword>
<dbReference type="PANTHER" id="PTHR22917:SF1">
    <property type="entry name" value="PROTEOGLYCAN 4"/>
    <property type="match status" value="1"/>
</dbReference>
<dbReference type="Proteomes" id="UP000264840">
    <property type="component" value="Unplaced"/>
</dbReference>
<organism evidence="9 10">
    <name type="scientific">Haplochromis burtoni</name>
    <name type="common">Burton's mouthbrooder</name>
    <name type="synonym">Chromis burtoni</name>
    <dbReference type="NCBI Taxonomy" id="8153"/>
    <lineage>
        <taxon>Eukaryota</taxon>
        <taxon>Metazoa</taxon>
        <taxon>Chordata</taxon>
        <taxon>Craniata</taxon>
        <taxon>Vertebrata</taxon>
        <taxon>Euteleostomi</taxon>
        <taxon>Actinopterygii</taxon>
        <taxon>Neopterygii</taxon>
        <taxon>Teleostei</taxon>
        <taxon>Neoteleostei</taxon>
        <taxon>Acanthomorphata</taxon>
        <taxon>Ovalentaria</taxon>
        <taxon>Cichlomorphae</taxon>
        <taxon>Cichliformes</taxon>
        <taxon>Cichlidae</taxon>
        <taxon>African cichlids</taxon>
        <taxon>Pseudocrenilabrinae</taxon>
        <taxon>Haplochromini</taxon>
        <taxon>Haplochromis</taxon>
    </lineage>
</organism>
<evidence type="ECO:0000256" key="8">
    <source>
        <dbReference type="SAM" id="MobiDB-lite"/>
    </source>
</evidence>
<dbReference type="CDD" id="cd00094">
    <property type="entry name" value="HX"/>
    <property type="match status" value="1"/>
</dbReference>
<keyword evidence="6" id="KW-0325">Glycoprotein</keyword>
<dbReference type="InterPro" id="IPR018487">
    <property type="entry name" value="Hemopexin-like_repeat"/>
</dbReference>
<dbReference type="AlphaFoldDB" id="A0A3Q2V176"/>
<dbReference type="GO" id="GO:0005615">
    <property type="term" value="C:extracellular space"/>
    <property type="evidence" value="ECO:0007669"/>
    <property type="project" value="TreeGrafter"/>
</dbReference>
<keyword evidence="10" id="KW-1185">Reference proteome</keyword>
<dbReference type="Ensembl" id="ENSHBUT00000009181.1">
    <property type="protein sequence ID" value="ENSHBUP00000004149.1"/>
    <property type="gene ID" value="ENSHBUG00000005490.1"/>
</dbReference>
<dbReference type="Gene3D" id="2.110.10.10">
    <property type="entry name" value="Hemopexin-like domain"/>
    <property type="match status" value="1"/>
</dbReference>
<dbReference type="SUPFAM" id="SSF50923">
    <property type="entry name" value="Hemopexin-like domain"/>
    <property type="match status" value="1"/>
</dbReference>
<sequence length="415" mass="44821">IYSDMTFSLLTAAADHVSSEPTSTSVPSVEPSSSTSSPQLDAQTPAVAIMDAVFPSDEPDNSLLTVTSASSTIPEEPTASNPSVLPSTSASSVGFEEISVVEAVTTHAPSPTTAAWSDATDDLQTSKPTRAQEPEPTPPVEKPEPYEPDPAKTTSKPDTKNSLGLRGGWCLFPRVSLLSPDDSNDTNLCSGRPVSGVTTLRNGTMVVFRGHYFWLLDSNRVPGPPRGITQEWGVPSPIDTVFTRCNCQGKTYIFKGSQYWRFENDALDPGYPKVITTGFDRLQGHITAALSVPQYKRRAESVYFFKRGGMVQKYSYQAGVRPTCGKKVQYAVYTVRNRVVRQAAPVLGPVINIRTSWRGFPPAVTAAVSVPTTAEPEGYKYFVFSGRKLDGERPVIAPPAAGSSPQSNNFIRCSQ</sequence>
<evidence type="ECO:0000313" key="9">
    <source>
        <dbReference type="Ensembl" id="ENSHBUP00000004149.1"/>
    </source>
</evidence>
<feature type="compositionally biased region" description="Low complexity" evidence="8">
    <location>
        <begin position="19"/>
        <end position="38"/>
    </location>
</feature>
<evidence type="ECO:0000256" key="6">
    <source>
        <dbReference type="ARBA" id="ARBA00023180"/>
    </source>
</evidence>
<evidence type="ECO:0000256" key="1">
    <source>
        <dbReference type="ARBA" id="ARBA00004613"/>
    </source>
</evidence>
<name>A0A3Q2V176_HAPBU</name>
<reference evidence="9" key="1">
    <citation type="submission" date="2025-08" db="UniProtKB">
        <authorList>
            <consortium name="Ensembl"/>
        </authorList>
    </citation>
    <scope>IDENTIFICATION</scope>
</reference>
<keyword evidence="3" id="KW-0732">Signal</keyword>
<dbReference type="PANTHER" id="PTHR22917">
    <property type="entry name" value="HEMOPEXIN DOMAIN-CONTAINING PROTEIN"/>
    <property type="match status" value="1"/>
</dbReference>
<comment type="subcellular location">
    <subcellularLocation>
        <location evidence="1">Secreted</location>
    </subcellularLocation>
</comment>
<proteinExistence type="predicted"/>
<evidence type="ECO:0000256" key="5">
    <source>
        <dbReference type="ARBA" id="ARBA00023157"/>
    </source>
</evidence>
<dbReference type="InterPro" id="IPR018486">
    <property type="entry name" value="Hemopexin_CS"/>
</dbReference>
<feature type="region of interest" description="Disordered" evidence="8">
    <location>
        <begin position="105"/>
        <end position="161"/>
    </location>
</feature>
<feature type="region of interest" description="Disordered" evidence="8">
    <location>
        <begin position="14"/>
        <end position="44"/>
    </location>
</feature>
<dbReference type="InterPro" id="IPR051298">
    <property type="entry name" value="Heme_transport/Cell_adhesion"/>
</dbReference>
<accession>A0A3Q2V176</accession>
<evidence type="ECO:0000256" key="7">
    <source>
        <dbReference type="PROSITE-ProRule" id="PRU01011"/>
    </source>
</evidence>
<keyword evidence="2" id="KW-0964">Secreted</keyword>